<accession>A0A917B8Q4</accession>
<dbReference type="Proteomes" id="UP000598775">
    <property type="component" value="Unassembled WGS sequence"/>
</dbReference>
<dbReference type="GO" id="GO:0006355">
    <property type="term" value="P:regulation of DNA-templated transcription"/>
    <property type="evidence" value="ECO:0007669"/>
    <property type="project" value="InterPro"/>
</dbReference>
<gene>
    <name evidence="2" type="ORF">GCM10011399_25820</name>
</gene>
<feature type="region of interest" description="Disordered" evidence="1">
    <location>
        <begin position="180"/>
        <end position="201"/>
    </location>
</feature>
<protein>
    <recommendedName>
        <fullName evidence="4">Histidine kinase</fullName>
    </recommendedName>
</protein>
<dbReference type="InterPro" id="IPR013321">
    <property type="entry name" value="Arc_rbn_hlx_hlx"/>
</dbReference>
<keyword evidence="3" id="KW-1185">Reference proteome</keyword>
<dbReference type="InterPro" id="IPR010985">
    <property type="entry name" value="Ribbon_hlx_hlx"/>
</dbReference>
<comment type="caution">
    <text evidence="2">The sequence shown here is derived from an EMBL/GenBank/DDBJ whole genome shotgun (WGS) entry which is preliminary data.</text>
</comment>
<name>A0A917B8Q4_9MICO</name>
<feature type="compositionally biased region" description="Basic and acidic residues" evidence="1">
    <location>
        <begin position="180"/>
        <end position="191"/>
    </location>
</feature>
<reference evidence="2 3" key="1">
    <citation type="journal article" date="2014" name="Int. J. Syst. Evol. Microbiol.">
        <title>Complete genome sequence of Corynebacterium casei LMG S-19264T (=DSM 44701T), isolated from a smear-ripened cheese.</title>
        <authorList>
            <consortium name="US DOE Joint Genome Institute (JGI-PGF)"/>
            <person name="Walter F."/>
            <person name="Albersmeier A."/>
            <person name="Kalinowski J."/>
            <person name="Ruckert C."/>
        </authorList>
    </citation>
    <scope>NUCLEOTIDE SEQUENCE [LARGE SCALE GENOMIC DNA]</scope>
    <source>
        <strain evidence="2 3">CGMCC 1.12976</strain>
    </source>
</reference>
<dbReference type="Pfam" id="PF05534">
    <property type="entry name" value="HicB"/>
    <property type="match status" value="1"/>
</dbReference>
<sequence>MVSQTLDVVSVWCHSGVMNLDGYVAELRTQLASASASGGDETRALAEQLSFSLDAATRLVLLEALSEAAGEITRDLAPGSVELRLRGRDPEFAVSVPSAPSFVEHSAESERLAVVDSVCGSEPAVAKASTELEAKDDASTSRTTLRLPDQLKARVEKAAAQDGLSLNTWLVRAIGDALEPKARRGAGRESRSSNAFTGWAR</sequence>
<evidence type="ECO:0000256" key="1">
    <source>
        <dbReference type="SAM" id="MobiDB-lite"/>
    </source>
</evidence>
<evidence type="ECO:0000313" key="3">
    <source>
        <dbReference type="Proteomes" id="UP000598775"/>
    </source>
</evidence>
<dbReference type="InterPro" id="IPR008651">
    <property type="entry name" value="Uncharacterised_HicB"/>
</dbReference>
<evidence type="ECO:0008006" key="4">
    <source>
        <dbReference type="Google" id="ProtNLM"/>
    </source>
</evidence>
<dbReference type="EMBL" id="BMGP01000004">
    <property type="protein sequence ID" value="GGF31494.1"/>
    <property type="molecule type" value="Genomic_DNA"/>
</dbReference>
<dbReference type="SUPFAM" id="SSF47598">
    <property type="entry name" value="Ribbon-helix-helix"/>
    <property type="match status" value="1"/>
</dbReference>
<dbReference type="AlphaFoldDB" id="A0A917B8Q4"/>
<proteinExistence type="predicted"/>
<organism evidence="2 3">
    <name type="scientific">Subtercola lobariae</name>
    <dbReference type="NCBI Taxonomy" id="1588641"/>
    <lineage>
        <taxon>Bacteria</taxon>
        <taxon>Bacillati</taxon>
        <taxon>Actinomycetota</taxon>
        <taxon>Actinomycetes</taxon>
        <taxon>Micrococcales</taxon>
        <taxon>Microbacteriaceae</taxon>
        <taxon>Subtercola</taxon>
    </lineage>
</organism>
<evidence type="ECO:0000313" key="2">
    <source>
        <dbReference type="EMBL" id="GGF31494.1"/>
    </source>
</evidence>
<dbReference type="Gene3D" id="1.10.1220.10">
    <property type="entry name" value="Met repressor-like"/>
    <property type="match status" value="1"/>
</dbReference>